<dbReference type="InterPro" id="IPR006905">
    <property type="entry name" value="Flavin_halogenase"/>
</dbReference>
<keyword evidence="2" id="KW-0285">Flavoprotein</keyword>
<evidence type="ECO:0000313" key="3">
    <source>
        <dbReference type="EMBL" id="RPJ68015.1"/>
    </source>
</evidence>
<feature type="binding site" evidence="2">
    <location>
        <position position="343"/>
    </location>
    <ligand>
        <name>L-tryptophan</name>
        <dbReference type="ChEBI" id="CHEBI:57912"/>
    </ligand>
</feature>
<protein>
    <submittedName>
        <fullName evidence="3">Tryptophan 7-halogenase</fullName>
    </submittedName>
</protein>
<feature type="binding site" evidence="2">
    <location>
        <position position="187"/>
    </location>
    <ligand>
        <name>FAD</name>
        <dbReference type="ChEBI" id="CHEBI:57692"/>
    </ligand>
</feature>
<evidence type="ECO:0000313" key="4">
    <source>
        <dbReference type="Proteomes" id="UP000275281"/>
    </source>
</evidence>
<feature type="binding site" evidence="2">
    <location>
        <position position="334"/>
    </location>
    <ligand>
        <name>FAD</name>
        <dbReference type="ChEBI" id="CHEBI:57692"/>
    </ligand>
</feature>
<dbReference type="SUPFAM" id="SSF51905">
    <property type="entry name" value="FAD/NAD(P)-binding domain"/>
    <property type="match status" value="1"/>
</dbReference>
<evidence type="ECO:0000256" key="1">
    <source>
        <dbReference type="PIRSR" id="PIRSR011396-1"/>
    </source>
</evidence>
<organism evidence="3 4">
    <name type="scientific">Alteromonas sediminis</name>
    <dbReference type="NCBI Taxonomy" id="2259342"/>
    <lineage>
        <taxon>Bacteria</taxon>
        <taxon>Pseudomonadati</taxon>
        <taxon>Pseudomonadota</taxon>
        <taxon>Gammaproteobacteria</taxon>
        <taxon>Alteromonadales</taxon>
        <taxon>Alteromonadaceae</taxon>
        <taxon>Alteromonas/Salinimonas group</taxon>
        <taxon>Alteromonas</taxon>
    </lineage>
</organism>
<sequence>MQHALRSICIVGGGTAGWMAATLLSNLLQRANIQITLIESPDIDTVGVGESTVPSIMDFLRACQIDLKEFVQSTSASFKLGIRFDDWLREDHQYFHPFGRVGHHINGFDFYQAWLQTKQAGVQTTWTEHSPCAQMAELGRFILRPRQPKSWTEDSIAHAIHLDALQAARYLRTQATEKGVIRSENTVTQVHQNAEGFIESLSLSDGSKLQSDFFIDCTGFNGLLINQALQVGYQDWSKYLPCNRAVVVQTENIATPQPFTVAKAQAAGWTWKIPLQHRTGNGYVFSSDYCSDDEAVQTLLSGLEGKPLNTPRFIPFTTGKRDKIWHKNCLALGLAAGFIEPLESTAIHIIYKTLIHFITHFPDRDFEHYNEAQFNRKVDADFEEIRDFIVMHYCTSERNDSEFWRRCTQSPLPASLQEKLSLFKQRGQLPPGVDELFTHESWYSVLEGMQYRPKKVHPLMATFNQQKLSDMMHANVKGIKEEVATMPSLHDFIQQHCPAKSAL</sequence>
<dbReference type="Gene3D" id="3.50.50.60">
    <property type="entry name" value="FAD/NAD(P)-binding domain"/>
    <property type="match status" value="1"/>
</dbReference>
<feature type="active site" evidence="1">
    <location>
        <position position="79"/>
    </location>
</feature>
<keyword evidence="2" id="KW-0547">Nucleotide-binding</keyword>
<keyword evidence="4" id="KW-1185">Reference proteome</keyword>
<accession>A0A3N5YEA9</accession>
<evidence type="ECO:0000256" key="2">
    <source>
        <dbReference type="PIRSR" id="PIRSR011396-2"/>
    </source>
</evidence>
<dbReference type="Proteomes" id="UP000275281">
    <property type="component" value="Unassembled WGS sequence"/>
</dbReference>
<dbReference type="Pfam" id="PF04820">
    <property type="entry name" value="Trp_halogenase"/>
    <property type="match status" value="1"/>
</dbReference>
<dbReference type="PANTHER" id="PTHR43747">
    <property type="entry name" value="FAD-BINDING PROTEIN"/>
    <property type="match status" value="1"/>
</dbReference>
<dbReference type="PIRSF" id="PIRSF011396">
    <property type="entry name" value="Trp_halogenase"/>
    <property type="match status" value="1"/>
</dbReference>
<feature type="binding site" evidence="2">
    <location>
        <position position="79"/>
    </location>
    <ligand>
        <name>7-chloro-L-tryptophan</name>
        <dbReference type="ChEBI" id="CHEBI:58713"/>
    </ligand>
</feature>
<dbReference type="InterPro" id="IPR050816">
    <property type="entry name" value="Flavin-dep_Halogenase_NPB"/>
</dbReference>
<reference evidence="3 4" key="1">
    <citation type="submission" date="2018-11" db="EMBL/GenBank/DDBJ databases">
        <authorList>
            <person name="Ye M.-Q."/>
            <person name="Du Z.-J."/>
        </authorList>
    </citation>
    <scope>NUCLEOTIDE SEQUENCE [LARGE SCALE GENOMIC DNA]</scope>
    <source>
        <strain evidence="3 4">U0105</strain>
    </source>
</reference>
<feature type="binding site" evidence="2">
    <location>
        <begin position="13"/>
        <end position="16"/>
    </location>
    <ligand>
        <name>FAD</name>
        <dbReference type="ChEBI" id="CHEBI:57692"/>
    </ligand>
</feature>
<dbReference type="EMBL" id="RPOK01000001">
    <property type="protein sequence ID" value="RPJ68015.1"/>
    <property type="molecule type" value="Genomic_DNA"/>
</dbReference>
<dbReference type="AlphaFoldDB" id="A0A3N5YEA9"/>
<comment type="caution">
    <text evidence="3">The sequence shown here is derived from an EMBL/GenBank/DDBJ whole genome shotgun (WGS) entry which is preliminary data.</text>
</comment>
<dbReference type="PANTHER" id="PTHR43747:SF4">
    <property type="entry name" value="FLAVIN-DEPENDENT TRYPTOPHAN HALOGENASE"/>
    <property type="match status" value="1"/>
</dbReference>
<dbReference type="InterPro" id="IPR033856">
    <property type="entry name" value="Trp_halogen"/>
</dbReference>
<dbReference type="OrthoDB" id="7178350at2"/>
<gene>
    <name evidence="3" type="ORF">DRW07_00960</name>
</gene>
<name>A0A3N5YEA9_9ALTE</name>
<dbReference type="GO" id="GO:0000166">
    <property type="term" value="F:nucleotide binding"/>
    <property type="evidence" value="ECO:0007669"/>
    <property type="project" value="UniProtKB-KW"/>
</dbReference>
<feature type="binding site" evidence="2">
    <location>
        <position position="347"/>
    </location>
    <ligand>
        <name>FAD</name>
        <dbReference type="ChEBI" id="CHEBI:57692"/>
    </ligand>
</feature>
<dbReference type="RefSeq" id="WP_124026017.1">
    <property type="nucleotide sequence ID" value="NZ_JBHRSN010000005.1"/>
</dbReference>
<dbReference type="InterPro" id="IPR036188">
    <property type="entry name" value="FAD/NAD-bd_sf"/>
</dbReference>
<proteinExistence type="predicted"/>
<keyword evidence="2" id="KW-0274">FAD</keyword>
<dbReference type="GO" id="GO:0004497">
    <property type="term" value="F:monooxygenase activity"/>
    <property type="evidence" value="ECO:0007669"/>
    <property type="project" value="InterPro"/>
</dbReference>